<dbReference type="CDD" id="cd05327">
    <property type="entry name" value="retinol-DH_like_SDR_c_like"/>
    <property type="match status" value="1"/>
</dbReference>
<evidence type="ECO:0000256" key="2">
    <source>
        <dbReference type="RuleBase" id="RU000363"/>
    </source>
</evidence>
<sequence>MLLSVILLIIIVYALTYAYIKLTIGICKCSTHLVGKVVIVTGANAGIGYESAKNFAERGARVIIACRNDSRGNTAKDSIIKTTGNVDVHYRQLDFASLSSVKRFADEIIKNETRLDVLVNNAGINGSFNVKTEDGLLLGMQTNYFGPFLLTCLLLPLIKSSAPSRIVNVASMAHGRAYLDLDNLNMEKETEETFSKAKVYAVSKLCNVLFSLELSRRLKGTNVTSNSLHPGVVDTNILNGIESKLLQGLKPLMKPFFKNQWEGAQTTIYLSVSPEVKDVSGKYFRDCQMVDVSTDQARDPELARKLWDVSQRLLKFK</sequence>
<evidence type="ECO:0000256" key="1">
    <source>
        <dbReference type="ARBA" id="ARBA00023002"/>
    </source>
</evidence>
<dbReference type="SUPFAM" id="SSF51735">
    <property type="entry name" value="NAD(P)-binding Rossmann-fold domains"/>
    <property type="match status" value="1"/>
</dbReference>
<protein>
    <submittedName>
        <fullName evidence="3">Uncharacterized protein</fullName>
    </submittedName>
</protein>
<dbReference type="PRINTS" id="PR00080">
    <property type="entry name" value="SDRFAMILY"/>
</dbReference>
<keyword evidence="4" id="KW-1185">Reference proteome</keyword>
<dbReference type="PANTHER" id="PTHR43157">
    <property type="entry name" value="PHOSPHATIDYLINOSITOL-GLYCAN BIOSYNTHESIS CLASS F PROTEIN-RELATED"/>
    <property type="match status" value="1"/>
</dbReference>
<reference evidence="3" key="1">
    <citation type="submission" date="2022-03" db="EMBL/GenBank/DDBJ databases">
        <authorList>
            <person name="Martin H S."/>
        </authorList>
    </citation>
    <scope>NUCLEOTIDE SEQUENCE</scope>
</reference>
<keyword evidence="1" id="KW-0560">Oxidoreductase</keyword>
<dbReference type="EMBL" id="OW152818">
    <property type="protein sequence ID" value="CAH2071134.1"/>
    <property type="molecule type" value="Genomic_DNA"/>
</dbReference>
<evidence type="ECO:0000313" key="3">
    <source>
        <dbReference type="EMBL" id="CAH2071134.1"/>
    </source>
</evidence>
<name>A0ABN8J1R5_9NEOP</name>
<dbReference type="InterPro" id="IPR002347">
    <property type="entry name" value="SDR_fam"/>
</dbReference>
<feature type="non-terminal residue" evidence="3">
    <location>
        <position position="317"/>
    </location>
</feature>
<evidence type="ECO:0000313" key="4">
    <source>
        <dbReference type="Proteomes" id="UP000837857"/>
    </source>
</evidence>
<proteinExistence type="inferred from homology"/>
<organism evidence="3 4">
    <name type="scientific">Iphiclides podalirius</name>
    <name type="common">scarce swallowtail</name>
    <dbReference type="NCBI Taxonomy" id="110791"/>
    <lineage>
        <taxon>Eukaryota</taxon>
        <taxon>Metazoa</taxon>
        <taxon>Ecdysozoa</taxon>
        <taxon>Arthropoda</taxon>
        <taxon>Hexapoda</taxon>
        <taxon>Insecta</taxon>
        <taxon>Pterygota</taxon>
        <taxon>Neoptera</taxon>
        <taxon>Endopterygota</taxon>
        <taxon>Lepidoptera</taxon>
        <taxon>Glossata</taxon>
        <taxon>Ditrysia</taxon>
        <taxon>Papilionoidea</taxon>
        <taxon>Papilionidae</taxon>
        <taxon>Papilioninae</taxon>
        <taxon>Iphiclides</taxon>
    </lineage>
</organism>
<dbReference type="PANTHER" id="PTHR43157:SF31">
    <property type="entry name" value="PHOSPHATIDYLINOSITOL-GLYCAN BIOSYNTHESIS CLASS F PROTEIN"/>
    <property type="match status" value="1"/>
</dbReference>
<dbReference type="PRINTS" id="PR00081">
    <property type="entry name" value="GDHRDH"/>
</dbReference>
<accession>A0ABN8J1R5</accession>
<comment type="similarity">
    <text evidence="2">Belongs to the short-chain dehydrogenases/reductases (SDR) family.</text>
</comment>
<dbReference type="Proteomes" id="UP000837857">
    <property type="component" value="Chromosome 6"/>
</dbReference>
<dbReference type="Gene3D" id="3.40.50.720">
    <property type="entry name" value="NAD(P)-binding Rossmann-like Domain"/>
    <property type="match status" value="1"/>
</dbReference>
<dbReference type="InterPro" id="IPR036291">
    <property type="entry name" value="NAD(P)-bd_dom_sf"/>
</dbReference>
<dbReference type="Pfam" id="PF00106">
    <property type="entry name" value="adh_short"/>
    <property type="match status" value="1"/>
</dbReference>
<gene>
    <name evidence="3" type="ORF">IPOD504_LOCUS14996</name>
</gene>